<accession>A0A1B0G5P6</accession>
<name>A0A1B0G5P6_GLOMM</name>
<keyword evidence="3" id="KW-0498">Mitosis</keyword>
<dbReference type="GO" id="GO:0031145">
    <property type="term" value="P:anaphase-promoting complex-dependent catabolic process"/>
    <property type="evidence" value="ECO:0007669"/>
    <property type="project" value="TreeGrafter"/>
</dbReference>
<dbReference type="AlphaFoldDB" id="A0A1B0G5P6"/>
<dbReference type="PANTHER" id="PTHR12558:SF9">
    <property type="entry name" value="CELL DIVISION CYCLE PROTEIN 16 HOMOLOG"/>
    <property type="match status" value="1"/>
</dbReference>
<keyword evidence="1" id="KW-0132">Cell division</keyword>
<keyword evidence="6" id="KW-0131">Cell cycle</keyword>
<evidence type="ECO:0000256" key="6">
    <source>
        <dbReference type="ARBA" id="ARBA00023306"/>
    </source>
</evidence>
<dbReference type="InterPro" id="IPR019734">
    <property type="entry name" value="TPR_rpt"/>
</dbReference>
<evidence type="ECO:0000256" key="3">
    <source>
        <dbReference type="ARBA" id="ARBA00022776"/>
    </source>
</evidence>
<organism evidence="8 9">
    <name type="scientific">Glossina morsitans morsitans</name>
    <name type="common">Savannah tsetse fly</name>
    <dbReference type="NCBI Taxonomy" id="37546"/>
    <lineage>
        <taxon>Eukaryota</taxon>
        <taxon>Metazoa</taxon>
        <taxon>Ecdysozoa</taxon>
        <taxon>Arthropoda</taxon>
        <taxon>Hexapoda</taxon>
        <taxon>Insecta</taxon>
        <taxon>Pterygota</taxon>
        <taxon>Neoptera</taxon>
        <taxon>Endopterygota</taxon>
        <taxon>Diptera</taxon>
        <taxon>Brachycera</taxon>
        <taxon>Muscomorpha</taxon>
        <taxon>Hippoboscoidea</taxon>
        <taxon>Glossinidae</taxon>
        <taxon>Glossina</taxon>
    </lineage>
</organism>
<dbReference type="PhylomeDB" id="A0A1B0G5P6"/>
<dbReference type="SUPFAM" id="SSF48452">
    <property type="entry name" value="TPR-like"/>
    <property type="match status" value="2"/>
</dbReference>
<evidence type="ECO:0000256" key="2">
    <source>
        <dbReference type="ARBA" id="ARBA00022737"/>
    </source>
</evidence>
<keyword evidence="5 7" id="KW-0802">TPR repeat</keyword>
<protein>
    <submittedName>
        <fullName evidence="8">Uncharacterized protein</fullName>
    </submittedName>
</protein>
<dbReference type="EMBL" id="CCAG010019892">
    <property type="status" value="NOT_ANNOTATED_CDS"/>
    <property type="molecule type" value="Genomic_DNA"/>
</dbReference>
<evidence type="ECO:0000313" key="8">
    <source>
        <dbReference type="EnsemblMetazoa" id="GMOY008642-PA"/>
    </source>
</evidence>
<dbReference type="Proteomes" id="UP000092444">
    <property type="component" value="Unassembled WGS sequence"/>
</dbReference>
<dbReference type="SMART" id="SM00028">
    <property type="entry name" value="TPR"/>
    <property type="match status" value="6"/>
</dbReference>
<dbReference type="Pfam" id="PF12895">
    <property type="entry name" value="ANAPC3"/>
    <property type="match status" value="1"/>
</dbReference>
<dbReference type="GO" id="GO:0005680">
    <property type="term" value="C:anaphase-promoting complex"/>
    <property type="evidence" value="ECO:0007669"/>
    <property type="project" value="TreeGrafter"/>
</dbReference>
<evidence type="ECO:0000256" key="4">
    <source>
        <dbReference type="ARBA" id="ARBA00022786"/>
    </source>
</evidence>
<keyword evidence="9" id="KW-1185">Reference proteome</keyword>
<dbReference type="PROSITE" id="PS50005">
    <property type="entry name" value="TPR"/>
    <property type="match status" value="2"/>
</dbReference>
<evidence type="ECO:0000256" key="1">
    <source>
        <dbReference type="ARBA" id="ARBA00022618"/>
    </source>
</evidence>
<feature type="repeat" description="TPR" evidence="7">
    <location>
        <begin position="597"/>
        <end position="630"/>
    </location>
</feature>
<feature type="repeat" description="TPR" evidence="7">
    <location>
        <begin position="631"/>
        <end position="664"/>
    </location>
</feature>
<dbReference type="InterPro" id="IPR011990">
    <property type="entry name" value="TPR-like_helical_dom_sf"/>
</dbReference>
<evidence type="ECO:0000313" key="9">
    <source>
        <dbReference type="Proteomes" id="UP000092444"/>
    </source>
</evidence>
<dbReference type="GO" id="GO:0051301">
    <property type="term" value="P:cell division"/>
    <property type="evidence" value="ECO:0007669"/>
    <property type="project" value="UniProtKB-KW"/>
</dbReference>
<dbReference type="STRING" id="37546.A0A1B0G5P6"/>
<evidence type="ECO:0000256" key="5">
    <source>
        <dbReference type="ARBA" id="ARBA00022803"/>
    </source>
</evidence>
<dbReference type="Gene3D" id="1.25.40.10">
    <property type="entry name" value="Tetratricopeptide repeat domain"/>
    <property type="match status" value="2"/>
</dbReference>
<dbReference type="EnsemblMetazoa" id="GMOY008642-RA">
    <property type="protein sequence ID" value="GMOY008642-PA"/>
    <property type="gene ID" value="GMOY008642"/>
</dbReference>
<proteinExistence type="predicted"/>
<dbReference type="GO" id="GO:0016567">
    <property type="term" value="P:protein ubiquitination"/>
    <property type="evidence" value="ECO:0007669"/>
    <property type="project" value="TreeGrafter"/>
</dbReference>
<dbReference type="PANTHER" id="PTHR12558">
    <property type="entry name" value="CELL DIVISION CYCLE 16,23,27"/>
    <property type="match status" value="1"/>
</dbReference>
<evidence type="ECO:0000256" key="7">
    <source>
        <dbReference type="PROSITE-ProRule" id="PRU00339"/>
    </source>
</evidence>
<dbReference type="GO" id="GO:0005737">
    <property type="term" value="C:cytoplasm"/>
    <property type="evidence" value="ECO:0007669"/>
    <property type="project" value="TreeGrafter"/>
</dbReference>
<dbReference type="GO" id="GO:0045842">
    <property type="term" value="P:positive regulation of mitotic metaphase/anaphase transition"/>
    <property type="evidence" value="ECO:0007669"/>
    <property type="project" value="TreeGrafter"/>
</dbReference>
<reference evidence="8" key="1">
    <citation type="submission" date="2020-05" db="UniProtKB">
        <authorList>
            <consortium name="EnsemblMetazoa"/>
        </authorList>
    </citation>
    <scope>IDENTIFICATION</scope>
    <source>
        <strain evidence="8">Yale</strain>
    </source>
</reference>
<sequence length="757" mass="86322">MTGNEMRSNADEELKGSIDLDNYRKLVKQFCDLRRYQTALFWAEKVACLSENDPKDVYNKAHCMFLLKEYHRAAYTLRMHKLEKTHIPSYNLLLESLYEAKEYNEAIAVINLVDVEFLASSLINQPLESLDGGGVESQTMFGGEMCGKNEILASISLLKGKIYEAMDNRGLAMDCYVQALYKSVYCYEALEALVQHEMLMAMEEKELMQQLPLEQQSSYVDAKLITKLYETKLKKYYETIGPLSNSEQTPIGNLGNLKTIKELNEKIENTRASEANIHKNVMPKFITPSSSHIMSPAHKVLEDFKVPSFSLHVSLTRASSHSNELQRSHFETSGRNRTKDACDSNTCLPISLCLTRMQKSTDVMAAQAEKLFYDCEYKKGFKILNDLLKVDPYHNAALTVQIGCLVEFGDYNSTLVYFFKSTVKTDSVCLFQELFYVAHKLVDRYPEKAISWYAVGCYYDLIGKSDPARRYLSKATALDRLYGPAWLAYGHSFAKENEHDQAMAAYFKAAQLMRGCHLPLLYIGVECGLTKNLELAEKFFYQAMSIAPIDVFVLHELGVIKYEYEYYESAEEVFRTTVDIVTNRAKQNQEEISARWEPLFNNLGHCCRKNKKYKEALKYHQFALLLKPQSSQTFTAIGFVHALMGNLEEAISFFHKSLALNRDCIVTSTILKTCIEDFMDEESIIDEIYGKANLTSSSTWGNNTPFKVPKIATIEEETSPSPVKFSNMKLKFDDEEDISKNANNIDTNSVMDISMDV</sequence>
<keyword evidence="2" id="KW-0677">Repeat</keyword>
<keyword evidence="4" id="KW-0833">Ubl conjugation pathway</keyword>